<evidence type="ECO:0000256" key="2">
    <source>
        <dbReference type="ARBA" id="ARBA00022692"/>
    </source>
</evidence>
<keyword evidence="2 7" id="KW-0812">Transmembrane</keyword>
<feature type="transmembrane region" description="Helical" evidence="7">
    <location>
        <begin position="228"/>
        <end position="245"/>
    </location>
</feature>
<feature type="transmembrane region" description="Helical" evidence="7">
    <location>
        <begin position="398"/>
        <end position="422"/>
    </location>
</feature>
<reference evidence="8" key="1">
    <citation type="submission" date="2019-08" db="EMBL/GenBank/DDBJ databases">
        <title>Complete genome sequence of a mangrove-derived Streptomyces xiamenensis.</title>
        <authorList>
            <person name="Xu J."/>
        </authorList>
    </citation>
    <scope>NUCLEOTIDE SEQUENCE</scope>
    <source>
        <strain evidence="8">318</strain>
    </source>
</reference>
<dbReference type="PANTHER" id="PTHR30474:SF3">
    <property type="entry name" value="PEPTIDOGLYCAN GLYCOSYLTRANSFERASE RODA"/>
    <property type="match status" value="1"/>
</dbReference>
<gene>
    <name evidence="8" type="ORF">SXIM_20280</name>
</gene>
<keyword evidence="8" id="KW-0131">Cell cycle</keyword>
<feature type="transmembrane region" description="Helical" evidence="7">
    <location>
        <begin position="251"/>
        <end position="267"/>
    </location>
</feature>
<dbReference type="RefSeq" id="WP_030736157.1">
    <property type="nucleotide sequence ID" value="NZ_CP009922.3"/>
</dbReference>
<feature type="transmembrane region" description="Helical" evidence="7">
    <location>
        <begin position="272"/>
        <end position="289"/>
    </location>
</feature>
<evidence type="ECO:0000256" key="4">
    <source>
        <dbReference type="ARBA" id="ARBA00022989"/>
    </source>
</evidence>
<dbReference type="PANTHER" id="PTHR30474">
    <property type="entry name" value="CELL CYCLE PROTEIN"/>
    <property type="match status" value="1"/>
</dbReference>
<dbReference type="GO" id="GO:0015648">
    <property type="term" value="F:lipid-linked peptidoglycan transporter activity"/>
    <property type="evidence" value="ECO:0007669"/>
    <property type="project" value="TreeGrafter"/>
</dbReference>
<evidence type="ECO:0000313" key="8">
    <source>
        <dbReference type="EMBL" id="AKG43412.1"/>
    </source>
</evidence>
<feature type="transmembrane region" description="Helical" evidence="7">
    <location>
        <begin position="428"/>
        <end position="450"/>
    </location>
</feature>
<accession>A0A0F7FT66</accession>
<dbReference type="InterPro" id="IPR001182">
    <property type="entry name" value="FtsW/RodA"/>
</dbReference>
<dbReference type="Pfam" id="PF01098">
    <property type="entry name" value="FTSW_RODA_SPOVE"/>
    <property type="match status" value="1"/>
</dbReference>
<keyword evidence="4 7" id="KW-1133">Transmembrane helix</keyword>
<evidence type="ECO:0000313" key="9">
    <source>
        <dbReference type="Proteomes" id="UP000034034"/>
    </source>
</evidence>
<feature type="transmembrane region" description="Helical" evidence="7">
    <location>
        <begin position="150"/>
        <end position="170"/>
    </location>
</feature>
<evidence type="ECO:0000256" key="6">
    <source>
        <dbReference type="SAM" id="MobiDB-lite"/>
    </source>
</evidence>
<dbReference type="GO" id="GO:0051301">
    <property type="term" value="P:cell division"/>
    <property type="evidence" value="ECO:0007669"/>
    <property type="project" value="UniProtKB-KW"/>
</dbReference>
<dbReference type="AlphaFoldDB" id="A0A0F7FT66"/>
<feature type="region of interest" description="Disordered" evidence="6">
    <location>
        <begin position="458"/>
        <end position="499"/>
    </location>
</feature>
<keyword evidence="5 7" id="KW-0472">Membrane</keyword>
<dbReference type="GO" id="GO:0032153">
    <property type="term" value="C:cell division site"/>
    <property type="evidence" value="ECO:0007669"/>
    <property type="project" value="TreeGrafter"/>
</dbReference>
<feature type="transmembrane region" description="Helical" evidence="7">
    <location>
        <begin position="84"/>
        <end position="103"/>
    </location>
</feature>
<dbReference type="GO" id="GO:0005886">
    <property type="term" value="C:plasma membrane"/>
    <property type="evidence" value="ECO:0007669"/>
    <property type="project" value="TreeGrafter"/>
</dbReference>
<dbReference type="STRING" id="408015.SXIM_20280"/>
<feature type="transmembrane region" description="Helical" evidence="7">
    <location>
        <begin position="365"/>
        <end position="386"/>
    </location>
</feature>
<feature type="transmembrane region" description="Helical" evidence="7">
    <location>
        <begin position="123"/>
        <end position="141"/>
    </location>
</feature>
<protein>
    <submittedName>
        <fullName evidence="8">Cell division protein ftsW</fullName>
    </submittedName>
</protein>
<feature type="transmembrane region" description="Helical" evidence="7">
    <location>
        <begin position="30"/>
        <end position="52"/>
    </location>
</feature>
<feature type="transmembrane region" description="Helical" evidence="7">
    <location>
        <begin position="190"/>
        <end position="207"/>
    </location>
</feature>
<keyword evidence="8" id="KW-0132">Cell division</keyword>
<dbReference type="Proteomes" id="UP000034034">
    <property type="component" value="Chromosome"/>
</dbReference>
<dbReference type="PATRIC" id="fig|408015.6.peg.2058"/>
<proteinExistence type="predicted"/>
<evidence type="ECO:0000256" key="5">
    <source>
        <dbReference type="ARBA" id="ARBA00023136"/>
    </source>
</evidence>
<sequence length="499" mass="52430">MGRKGRGADGGGDPRADIGRWIAHRRNTELVLILFAVLICAAGHATAGLALYDAVPSGLPAYAAGLGGAALAAHLAVRRFARHADPLILPVTVMLSGLGLILMDRLDHSYALRYGSEPVAANQATWTVIGIGLLVATLLVLRHHRLLARYTYVGMAISLLLLMAPAFFGADMYGAKRWINLGPLSLQPGEFVKVMIVVFFASYLMANRDALALVGRRFLGLALPRGRNAGPVLLVWGVSLVVLFYERDLGTSLIFFGVFIVMLYIATERTSWVVLGGLMAVGGTVLVAATQPHVKGRVQAWLDPMAIYLPPEQRPPGLISDQSAQALFSFGTGGLTGTGLGQGHPDLIGFAGRSDFILSTVGEELGLAGVTAVIFLYVLLIERALRTALSVTDPFGKLLAAGLGTVIALQVFVVAGGVTGLIPLTGKALPFLAQGGSSTVANFLLVALLIRISDSAGKASTEPEGNATILTPVIRVDDDPASPARPASPGTAPKEPRER</sequence>
<dbReference type="EMBL" id="CP009922">
    <property type="protein sequence ID" value="AKG43412.1"/>
    <property type="molecule type" value="Genomic_DNA"/>
</dbReference>
<name>A0A0F7FT66_9ACTN</name>
<feature type="transmembrane region" description="Helical" evidence="7">
    <location>
        <begin position="58"/>
        <end position="77"/>
    </location>
</feature>
<evidence type="ECO:0000256" key="3">
    <source>
        <dbReference type="ARBA" id="ARBA00022960"/>
    </source>
</evidence>
<keyword evidence="9" id="KW-1185">Reference proteome</keyword>
<dbReference type="KEGG" id="sxi:SXIM_20280"/>
<comment type="subcellular location">
    <subcellularLocation>
        <location evidence="1">Membrane</location>
        <topology evidence="1">Multi-pass membrane protein</topology>
    </subcellularLocation>
</comment>
<dbReference type="GO" id="GO:0008360">
    <property type="term" value="P:regulation of cell shape"/>
    <property type="evidence" value="ECO:0007669"/>
    <property type="project" value="UniProtKB-KW"/>
</dbReference>
<dbReference type="HOGENOM" id="CLU_029243_3_1_11"/>
<evidence type="ECO:0000256" key="7">
    <source>
        <dbReference type="SAM" id="Phobius"/>
    </source>
</evidence>
<organism evidence="8 9">
    <name type="scientific">Streptomyces xiamenensis</name>
    <dbReference type="NCBI Taxonomy" id="408015"/>
    <lineage>
        <taxon>Bacteria</taxon>
        <taxon>Bacillati</taxon>
        <taxon>Actinomycetota</taxon>
        <taxon>Actinomycetes</taxon>
        <taxon>Kitasatosporales</taxon>
        <taxon>Streptomycetaceae</taxon>
        <taxon>Streptomyces</taxon>
    </lineage>
</organism>
<evidence type="ECO:0000256" key="1">
    <source>
        <dbReference type="ARBA" id="ARBA00004141"/>
    </source>
</evidence>
<keyword evidence="3" id="KW-0133">Cell shape</keyword>